<comment type="caution">
    <text evidence="2">The sequence shown here is derived from an EMBL/GenBank/DDBJ whole genome shotgun (WGS) entry which is preliminary data.</text>
</comment>
<dbReference type="RefSeq" id="WP_191723348.1">
    <property type="nucleotide sequence ID" value="NZ_JACSQK010000005.1"/>
</dbReference>
<dbReference type="Proteomes" id="UP000634919">
    <property type="component" value="Unassembled WGS sequence"/>
</dbReference>
<name>A0ABR8SBS9_9BURK</name>
<organism evidence="2 3">
    <name type="scientific">Comamonas avium</name>
    <dbReference type="NCBI Taxonomy" id="2762231"/>
    <lineage>
        <taxon>Bacteria</taxon>
        <taxon>Pseudomonadati</taxon>
        <taxon>Pseudomonadota</taxon>
        <taxon>Betaproteobacteria</taxon>
        <taxon>Burkholderiales</taxon>
        <taxon>Comamonadaceae</taxon>
        <taxon>Comamonas</taxon>
    </lineage>
</organism>
<accession>A0ABR8SBS9</accession>
<evidence type="ECO:0000256" key="1">
    <source>
        <dbReference type="SAM" id="SignalP"/>
    </source>
</evidence>
<gene>
    <name evidence="2" type="ORF">H9646_10625</name>
</gene>
<reference evidence="2 3" key="1">
    <citation type="submission" date="2020-08" db="EMBL/GenBank/DDBJ databases">
        <title>A Genomic Blueprint of the Chicken Gut Microbiome.</title>
        <authorList>
            <person name="Gilroy R."/>
            <person name="Ravi A."/>
            <person name="Getino M."/>
            <person name="Pursley I."/>
            <person name="Horton D.L."/>
            <person name="Alikhan N.-F."/>
            <person name="Baker D."/>
            <person name="Gharbi K."/>
            <person name="Hall N."/>
            <person name="Watson M."/>
            <person name="Adriaenssens E.M."/>
            <person name="Foster-Nyarko E."/>
            <person name="Jarju S."/>
            <person name="Secka A."/>
            <person name="Antonio M."/>
            <person name="Oren A."/>
            <person name="Chaudhuri R."/>
            <person name="La Ragione R.M."/>
            <person name="Hildebrand F."/>
            <person name="Pallen M.J."/>
        </authorList>
    </citation>
    <scope>NUCLEOTIDE SEQUENCE [LARGE SCALE GENOMIC DNA]</scope>
    <source>
        <strain evidence="2 3">Sa2CVA6</strain>
    </source>
</reference>
<dbReference type="EMBL" id="JACSQK010000005">
    <property type="protein sequence ID" value="MBD7960940.1"/>
    <property type="molecule type" value="Genomic_DNA"/>
</dbReference>
<keyword evidence="1" id="KW-0732">Signal</keyword>
<evidence type="ECO:0008006" key="4">
    <source>
        <dbReference type="Google" id="ProtNLM"/>
    </source>
</evidence>
<sequence>MNIALIERKCVTLPMRGVLLAGLMACLPVLAKDSAIPMDEEEKQIATDCAALLDQANTRRAMHVVRVQLQAQGMKLVTQGCPFVRTGVGNMQQVLDVRVQVTDSDAAAQFVRGPLADGEEVDMGAVHLGMPGQVHQVHHVDQVQELGAAQQEEVSPDVLFNRQWLAGVMKARGLQTVQDHWWAFVPAATRN</sequence>
<feature type="chain" id="PRO_5047524477" description="D-Ala-D-Ala dipeptidase" evidence="1">
    <location>
        <begin position="32"/>
        <end position="191"/>
    </location>
</feature>
<evidence type="ECO:0000313" key="3">
    <source>
        <dbReference type="Proteomes" id="UP000634919"/>
    </source>
</evidence>
<evidence type="ECO:0000313" key="2">
    <source>
        <dbReference type="EMBL" id="MBD7960940.1"/>
    </source>
</evidence>
<keyword evidence="3" id="KW-1185">Reference proteome</keyword>
<protein>
    <recommendedName>
        <fullName evidence="4">D-Ala-D-Ala dipeptidase</fullName>
    </recommendedName>
</protein>
<proteinExistence type="predicted"/>
<feature type="signal peptide" evidence="1">
    <location>
        <begin position="1"/>
        <end position="31"/>
    </location>
</feature>